<dbReference type="AlphaFoldDB" id="T0K602"/>
<keyword evidence="1" id="KW-0812">Transmembrane</keyword>
<keyword evidence="1" id="KW-0472">Membrane</keyword>
<dbReference type="OrthoDB" id="4850810at2759"/>
<evidence type="ECO:0000256" key="1">
    <source>
        <dbReference type="SAM" id="Phobius"/>
    </source>
</evidence>
<reference evidence="3" key="1">
    <citation type="journal article" date="2013" name="Mol. Plant Microbe Interact.">
        <title>Global aspects of pacC regulation of pathogenicity genes in Colletotrichum gloeosporioides as revealed by transcriptome analysis.</title>
        <authorList>
            <person name="Alkan N."/>
            <person name="Meng X."/>
            <person name="Friedlander G."/>
            <person name="Reuveni E."/>
            <person name="Sukno S."/>
            <person name="Sherman A."/>
            <person name="Thon M."/>
            <person name="Fluhr R."/>
            <person name="Prusky D."/>
        </authorList>
    </citation>
    <scope>NUCLEOTIDE SEQUENCE [LARGE SCALE GENOMIC DNA]</scope>
    <source>
        <strain evidence="3">Cg-14</strain>
    </source>
</reference>
<accession>T0K602</accession>
<feature type="transmembrane region" description="Helical" evidence="1">
    <location>
        <begin position="110"/>
        <end position="130"/>
    </location>
</feature>
<evidence type="ECO:0008006" key="4">
    <source>
        <dbReference type="Google" id="ProtNLM"/>
    </source>
</evidence>
<gene>
    <name evidence="2" type="ORF">CGLO_12368</name>
</gene>
<evidence type="ECO:0000313" key="3">
    <source>
        <dbReference type="Proteomes" id="UP000015530"/>
    </source>
</evidence>
<name>T0K602_COLGC</name>
<sequence>MAPSQRSDHSTGTNKSVFRRPTWVHATVLIASWIIFVLGCCVISPKAGWPWHLGFEKQLILVGLLLAFMKTFLDEISSATFLALLERYGPSQPKHDAVLSKSLFRPKESGWFYIPLVVLWVLPIGLGVAYKSAIGGEVSRIIDPKAMDPSMALESDRLYGLFPLANESLTTSASNSPYLLTNATSDFFSTSAVDDNFYPSTAFPKPFGHNVLLLENNTAAALDLPRYPYIRAMQNRIKDGEGLIINATVQAYITRLNTTAGTLLANDRFWNDTIGKQDRGMTAYTQFANATALGMVPWIPNGDGTTSCLLGFYSPTQVRWFDYYNNTNDPRENAEIQAFRKSAMAFTTHRTKCTASWRVTRQSFHLQHGNCSAAAADMTPQSQIFFDIVHFSPFTLDTLPVIGLLLKEYPEWDIRAGSPWRMPSFVVALVGSYWARGVFMIQKLAPSSEYTDLMQSWKYHPSDETVELSRKILHPYWWLYLVLGILPFLTTAAFLANQLYLYPRSVVRGSGFHMLLGDTGSQATSFVNSSSQ</sequence>
<keyword evidence="1" id="KW-1133">Transmembrane helix</keyword>
<dbReference type="EMBL" id="AMYD01002633">
    <property type="protein sequence ID" value="EQB48398.1"/>
    <property type="molecule type" value="Genomic_DNA"/>
</dbReference>
<organism evidence="2 3">
    <name type="scientific">Colletotrichum gloeosporioides (strain Cg-14)</name>
    <name type="common">Anthracnose fungus</name>
    <name type="synonym">Glomerella cingulata</name>
    <dbReference type="NCBI Taxonomy" id="1237896"/>
    <lineage>
        <taxon>Eukaryota</taxon>
        <taxon>Fungi</taxon>
        <taxon>Dikarya</taxon>
        <taxon>Ascomycota</taxon>
        <taxon>Pezizomycotina</taxon>
        <taxon>Sordariomycetes</taxon>
        <taxon>Hypocreomycetidae</taxon>
        <taxon>Glomerellales</taxon>
        <taxon>Glomerellaceae</taxon>
        <taxon>Colletotrichum</taxon>
        <taxon>Colletotrichum gloeosporioides species complex</taxon>
    </lineage>
</organism>
<evidence type="ECO:0000313" key="2">
    <source>
        <dbReference type="EMBL" id="EQB48398.1"/>
    </source>
</evidence>
<proteinExistence type="predicted"/>
<feature type="transmembrane region" description="Helical" evidence="1">
    <location>
        <begin position="23"/>
        <end position="47"/>
    </location>
</feature>
<dbReference type="HOGENOM" id="CLU_511907_0_0_1"/>
<dbReference type="Proteomes" id="UP000015530">
    <property type="component" value="Unassembled WGS sequence"/>
</dbReference>
<protein>
    <recommendedName>
        <fullName evidence="4">Transmembrane protein</fullName>
    </recommendedName>
</protein>
<comment type="caution">
    <text evidence="2">The sequence shown here is derived from an EMBL/GenBank/DDBJ whole genome shotgun (WGS) entry which is preliminary data.</text>
</comment>
<feature type="transmembrane region" description="Helical" evidence="1">
    <location>
        <begin position="477"/>
        <end position="496"/>
    </location>
</feature>